<name>H3H6T0_PHYRM</name>
<dbReference type="AlphaFoldDB" id="H3H6T0"/>
<evidence type="ECO:0000313" key="2">
    <source>
        <dbReference type="EnsemblProtists" id="Phyra86405"/>
    </source>
</evidence>
<sequence>MSGVSVVPYTLAPAAGAGAKPSKKRKKRSKSSASDAKASMVDGGWSKVDIEDMQLEGFQDGCAFELEELTDYHVESAEDGGKVLIGDDKKKQETDGGKKKRRRKTKTKTKTDTEDADVREEKEVVKQEKRDDEEDAPKKTKKKTKRGGKAAKRKEEAVDTVDMKDVHLPKWNKYKLHPLLMQSLQTCDFSAPT</sequence>
<dbReference type="HOGENOM" id="CLU_1412266_0_0_1"/>
<feature type="compositionally biased region" description="Basic and acidic residues" evidence="1">
    <location>
        <begin position="76"/>
        <end position="97"/>
    </location>
</feature>
<feature type="compositionally biased region" description="Basic residues" evidence="1">
    <location>
        <begin position="21"/>
        <end position="30"/>
    </location>
</feature>
<evidence type="ECO:0000256" key="1">
    <source>
        <dbReference type="SAM" id="MobiDB-lite"/>
    </source>
</evidence>
<feature type="compositionally biased region" description="Basic and acidic residues" evidence="1">
    <location>
        <begin position="119"/>
        <end position="130"/>
    </location>
</feature>
<feature type="region of interest" description="Disordered" evidence="1">
    <location>
        <begin position="76"/>
        <end position="160"/>
    </location>
</feature>
<feature type="compositionally biased region" description="Basic residues" evidence="1">
    <location>
        <begin position="98"/>
        <end position="108"/>
    </location>
</feature>
<protein>
    <submittedName>
        <fullName evidence="2">Uncharacterized protein</fullName>
    </submittedName>
</protein>
<reference evidence="3" key="1">
    <citation type="journal article" date="2006" name="Science">
        <title>Phytophthora genome sequences uncover evolutionary origins and mechanisms of pathogenesis.</title>
        <authorList>
            <person name="Tyler B.M."/>
            <person name="Tripathy S."/>
            <person name="Zhang X."/>
            <person name="Dehal P."/>
            <person name="Jiang R.H."/>
            <person name="Aerts A."/>
            <person name="Arredondo F.D."/>
            <person name="Baxter L."/>
            <person name="Bensasson D."/>
            <person name="Beynon J.L."/>
            <person name="Chapman J."/>
            <person name="Damasceno C.M."/>
            <person name="Dorrance A.E."/>
            <person name="Dou D."/>
            <person name="Dickerman A.W."/>
            <person name="Dubchak I.L."/>
            <person name="Garbelotto M."/>
            <person name="Gijzen M."/>
            <person name="Gordon S.G."/>
            <person name="Govers F."/>
            <person name="Grunwald N.J."/>
            <person name="Huang W."/>
            <person name="Ivors K.L."/>
            <person name="Jones R.W."/>
            <person name="Kamoun S."/>
            <person name="Krampis K."/>
            <person name="Lamour K.H."/>
            <person name="Lee M.K."/>
            <person name="McDonald W.H."/>
            <person name="Medina M."/>
            <person name="Meijer H.J."/>
            <person name="Nordberg E.K."/>
            <person name="Maclean D.J."/>
            <person name="Ospina-Giraldo M.D."/>
            <person name="Morris P.F."/>
            <person name="Phuntumart V."/>
            <person name="Putnam N.H."/>
            <person name="Rash S."/>
            <person name="Rose J.K."/>
            <person name="Sakihama Y."/>
            <person name="Salamov A.A."/>
            <person name="Savidor A."/>
            <person name="Scheuring C.F."/>
            <person name="Smith B.M."/>
            <person name="Sobral B.W."/>
            <person name="Terry A."/>
            <person name="Torto-Alalibo T.A."/>
            <person name="Win J."/>
            <person name="Xu Z."/>
            <person name="Zhang H."/>
            <person name="Grigoriev I.V."/>
            <person name="Rokhsar D.S."/>
            <person name="Boore J.L."/>
        </authorList>
    </citation>
    <scope>NUCLEOTIDE SEQUENCE [LARGE SCALE GENOMIC DNA]</scope>
    <source>
        <strain evidence="3">Pr102</strain>
    </source>
</reference>
<dbReference type="EnsemblProtists" id="Phyra86405">
    <property type="protein sequence ID" value="Phyra86405"/>
    <property type="gene ID" value="Phyra86405"/>
</dbReference>
<proteinExistence type="predicted"/>
<dbReference type="InParanoid" id="H3H6T0"/>
<dbReference type="Proteomes" id="UP000005238">
    <property type="component" value="Unassembled WGS sequence"/>
</dbReference>
<feature type="region of interest" description="Disordered" evidence="1">
    <location>
        <begin position="1"/>
        <end position="45"/>
    </location>
</feature>
<dbReference type="eggNOG" id="KOG0347">
    <property type="taxonomic scope" value="Eukaryota"/>
</dbReference>
<keyword evidence="3" id="KW-1185">Reference proteome</keyword>
<accession>H3H6T0</accession>
<organism evidence="2 3">
    <name type="scientific">Phytophthora ramorum</name>
    <name type="common">Sudden oak death agent</name>
    <dbReference type="NCBI Taxonomy" id="164328"/>
    <lineage>
        <taxon>Eukaryota</taxon>
        <taxon>Sar</taxon>
        <taxon>Stramenopiles</taxon>
        <taxon>Oomycota</taxon>
        <taxon>Peronosporomycetes</taxon>
        <taxon>Peronosporales</taxon>
        <taxon>Peronosporaceae</taxon>
        <taxon>Phytophthora</taxon>
    </lineage>
</organism>
<reference evidence="2" key="2">
    <citation type="submission" date="2015-06" db="UniProtKB">
        <authorList>
            <consortium name="EnsemblProtists"/>
        </authorList>
    </citation>
    <scope>IDENTIFICATION</scope>
    <source>
        <strain evidence="2">Pr102</strain>
    </source>
</reference>
<dbReference type="STRING" id="164328.H3H6T0"/>
<dbReference type="VEuPathDB" id="FungiDB:KRP23_886"/>
<feature type="compositionally biased region" description="Basic residues" evidence="1">
    <location>
        <begin position="139"/>
        <end position="152"/>
    </location>
</feature>
<dbReference type="EMBL" id="DS566671">
    <property type="status" value="NOT_ANNOTATED_CDS"/>
    <property type="molecule type" value="Genomic_DNA"/>
</dbReference>
<dbReference type="VEuPathDB" id="FungiDB:KRP22_6190"/>
<evidence type="ECO:0000313" key="3">
    <source>
        <dbReference type="Proteomes" id="UP000005238"/>
    </source>
</evidence>